<accession>A0A0A9CAX0</accession>
<dbReference type="AlphaFoldDB" id="A0A0A9CAX0"/>
<organism evidence="1">
    <name type="scientific">Arundo donax</name>
    <name type="common">Giant reed</name>
    <name type="synonym">Donax arundinaceus</name>
    <dbReference type="NCBI Taxonomy" id="35708"/>
    <lineage>
        <taxon>Eukaryota</taxon>
        <taxon>Viridiplantae</taxon>
        <taxon>Streptophyta</taxon>
        <taxon>Embryophyta</taxon>
        <taxon>Tracheophyta</taxon>
        <taxon>Spermatophyta</taxon>
        <taxon>Magnoliopsida</taxon>
        <taxon>Liliopsida</taxon>
        <taxon>Poales</taxon>
        <taxon>Poaceae</taxon>
        <taxon>PACMAD clade</taxon>
        <taxon>Arundinoideae</taxon>
        <taxon>Arundineae</taxon>
        <taxon>Arundo</taxon>
    </lineage>
</organism>
<sequence length="43" mass="4821">MRTGVVKIGLETNTLFFSDEGMIVKLQLDNHTLFVQVITKALV</sequence>
<reference evidence="1" key="1">
    <citation type="submission" date="2014-09" db="EMBL/GenBank/DDBJ databases">
        <authorList>
            <person name="Magalhaes I.L.F."/>
            <person name="Oliveira U."/>
            <person name="Santos F.R."/>
            <person name="Vidigal T.H.D.A."/>
            <person name="Brescovit A.D."/>
            <person name="Santos A.J."/>
        </authorList>
    </citation>
    <scope>NUCLEOTIDE SEQUENCE</scope>
    <source>
        <tissue evidence="1">Shoot tissue taken approximately 20 cm above the soil surface</tissue>
    </source>
</reference>
<protein>
    <submittedName>
        <fullName evidence="1">Uncharacterized protein</fullName>
    </submittedName>
</protein>
<dbReference type="EMBL" id="GBRH01224421">
    <property type="protein sequence ID" value="JAD73474.1"/>
    <property type="molecule type" value="Transcribed_RNA"/>
</dbReference>
<proteinExistence type="predicted"/>
<name>A0A0A9CAX0_ARUDO</name>
<evidence type="ECO:0000313" key="1">
    <source>
        <dbReference type="EMBL" id="JAD73474.1"/>
    </source>
</evidence>
<reference evidence="1" key="2">
    <citation type="journal article" date="2015" name="Data Brief">
        <title>Shoot transcriptome of the giant reed, Arundo donax.</title>
        <authorList>
            <person name="Barrero R.A."/>
            <person name="Guerrero F.D."/>
            <person name="Moolhuijzen P."/>
            <person name="Goolsby J.A."/>
            <person name="Tidwell J."/>
            <person name="Bellgard S.E."/>
            <person name="Bellgard M.I."/>
        </authorList>
    </citation>
    <scope>NUCLEOTIDE SEQUENCE</scope>
    <source>
        <tissue evidence="1">Shoot tissue taken approximately 20 cm above the soil surface</tissue>
    </source>
</reference>